<dbReference type="EMBL" id="JBHUOJ010000001">
    <property type="protein sequence ID" value="MFD2831748.1"/>
    <property type="molecule type" value="Genomic_DNA"/>
</dbReference>
<keyword evidence="1" id="KW-0732">Signal</keyword>
<name>A0ABW5X2Y3_9FLAO</name>
<feature type="chain" id="PRO_5046205098" description="Allorecognition 2" evidence="1">
    <location>
        <begin position="20"/>
        <end position="193"/>
    </location>
</feature>
<comment type="caution">
    <text evidence="2">The sequence shown here is derived from an EMBL/GenBank/DDBJ whole genome shotgun (WGS) entry which is preliminary data.</text>
</comment>
<feature type="signal peptide" evidence="1">
    <location>
        <begin position="1"/>
        <end position="19"/>
    </location>
</feature>
<keyword evidence="3" id="KW-1185">Reference proteome</keyword>
<evidence type="ECO:0000313" key="2">
    <source>
        <dbReference type="EMBL" id="MFD2831748.1"/>
    </source>
</evidence>
<organism evidence="2 3">
    <name type="scientific">Christiangramia antarctica</name>
    <dbReference type="NCBI Taxonomy" id="2058158"/>
    <lineage>
        <taxon>Bacteria</taxon>
        <taxon>Pseudomonadati</taxon>
        <taxon>Bacteroidota</taxon>
        <taxon>Flavobacteriia</taxon>
        <taxon>Flavobacteriales</taxon>
        <taxon>Flavobacteriaceae</taxon>
        <taxon>Christiangramia</taxon>
    </lineage>
</organism>
<proteinExistence type="predicted"/>
<dbReference type="RefSeq" id="WP_251741557.1">
    <property type="nucleotide sequence ID" value="NZ_JBHUOJ010000001.1"/>
</dbReference>
<protein>
    <recommendedName>
        <fullName evidence="4">Allorecognition 2</fullName>
    </recommendedName>
</protein>
<reference evidence="3" key="1">
    <citation type="journal article" date="2019" name="Int. J. Syst. Evol. Microbiol.">
        <title>The Global Catalogue of Microorganisms (GCM) 10K type strain sequencing project: providing services to taxonomists for standard genome sequencing and annotation.</title>
        <authorList>
            <consortium name="The Broad Institute Genomics Platform"/>
            <consortium name="The Broad Institute Genome Sequencing Center for Infectious Disease"/>
            <person name="Wu L."/>
            <person name="Ma J."/>
        </authorList>
    </citation>
    <scope>NUCLEOTIDE SEQUENCE [LARGE SCALE GENOMIC DNA]</scope>
    <source>
        <strain evidence="3">KCTC 52925</strain>
    </source>
</reference>
<evidence type="ECO:0000313" key="3">
    <source>
        <dbReference type="Proteomes" id="UP001597438"/>
    </source>
</evidence>
<evidence type="ECO:0000256" key="1">
    <source>
        <dbReference type="SAM" id="SignalP"/>
    </source>
</evidence>
<accession>A0ABW5X2Y3</accession>
<sequence>MKILSIFFLVLITSGIAQGQNDTIQLVNPLYKANDTIPKIIYSENSQNQFLGVVNGRYVNQEALISINSENIDSINVEIKSFTFQNRKYAAKAILNTISTYTPAFISLKEIQLKFTDIKNEDIVIFSLDGNIINEDANKFLLDEKNIMQIKVTPLDRLNYSKTIFMIQFLLRSPENLKKVNTIRIRGYNKSFE</sequence>
<gene>
    <name evidence="2" type="ORF">ACFSYS_00520</name>
</gene>
<dbReference type="Proteomes" id="UP001597438">
    <property type="component" value="Unassembled WGS sequence"/>
</dbReference>
<evidence type="ECO:0008006" key="4">
    <source>
        <dbReference type="Google" id="ProtNLM"/>
    </source>
</evidence>